<dbReference type="GO" id="GO:0016995">
    <property type="term" value="F:cholesterol oxidase activity"/>
    <property type="evidence" value="ECO:0007669"/>
    <property type="project" value="UniProtKB-EC"/>
</dbReference>
<evidence type="ECO:0000256" key="5">
    <source>
        <dbReference type="ARBA" id="ARBA00023002"/>
    </source>
</evidence>
<evidence type="ECO:0000256" key="2">
    <source>
        <dbReference type="ARBA" id="ARBA00010790"/>
    </source>
</evidence>
<protein>
    <submittedName>
        <fullName evidence="8">Cholesterol oxidase</fullName>
        <ecNumber evidence="8">1.1.3.6</ecNumber>
    </submittedName>
</protein>
<evidence type="ECO:0000313" key="8">
    <source>
        <dbReference type="EMBL" id="GAC12603.1"/>
    </source>
</evidence>
<dbReference type="InterPro" id="IPR051473">
    <property type="entry name" value="P2Ox-like"/>
</dbReference>
<evidence type="ECO:0000259" key="7">
    <source>
        <dbReference type="Pfam" id="PF05199"/>
    </source>
</evidence>
<dbReference type="InterPro" id="IPR007867">
    <property type="entry name" value="GMC_OxRtase_C"/>
</dbReference>
<evidence type="ECO:0000313" key="9">
    <source>
        <dbReference type="Proteomes" id="UP000006320"/>
    </source>
</evidence>
<accession>A0AAV3V7U5</accession>
<evidence type="ECO:0000259" key="6">
    <source>
        <dbReference type="Pfam" id="PF00732"/>
    </source>
</evidence>
<dbReference type="AlphaFoldDB" id="A0AAV3V7U5"/>
<evidence type="ECO:0000256" key="3">
    <source>
        <dbReference type="ARBA" id="ARBA00022630"/>
    </source>
</evidence>
<keyword evidence="5 8" id="KW-0560">Oxidoreductase</keyword>
<evidence type="ECO:0000256" key="1">
    <source>
        <dbReference type="ARBA" id="ARBA00001974"/>
    </source>
</evidence>
<keyword evidence="4" id="KW-0274">FAD</keyword>
<proteinExistence type="inferred from homology"/>
<feature type="domain" description="Glucose-methanol-choline oxidoreductase N-terminal" evidence="6">
    <location>
        <begin position="8"/>
        <end position="317"/>
    </location>
</feature>
<dbReference type="Gene3D" id="3.50.50.60">
    <property type="entry name" value="FAD/NAD(P)-binding domain"/>
    <property type="match status" value="2"/>
</dbReference>
<dbReference type="Proteomes" id="UP000006320">
    <property type="component" value="Unassembled WGS sequence"/>
</dbReference>
<dbReference type="EMBL" id="BAEM01000063">
    <property type="protein sequence ID" value="GAC12603.1"/>
    <property type="molecule type" value="Genomic_DNA"/>
</dbReference>
<keyword evidence="3" id="KW-0285">Flavoprotein</keyword>
<name>A0AAV3V7U5_9ALTE</name>
<organism evidence="8 9">
    <name type="scientific">Paraglaciecola chathamensis S18K6</name>
    <dbReference type="NCBI Taxonomy" id="1127672"/>
    <lineage>
        <taxon>Bacteria</taxon>
        <taxon>Pseudomonadati</taxon>
        <taxon>Pseudomonadota</taxon>
        <taxon>Gammaproteobacteria</taxon>
        <taxon>Alteromonadales</taxon>
        <taxon>Alteromonadaceae</taxon>
        <taxon>Paraglaciecola</taxon>
    </lineage>
</organism>
<dbReference type="InterPro" id="IPR036188">
    <property type="entry name" value="FAD/NAD-bd_sf"/>
</dbReference>
<comment type="caution">
    <text evidence="8">The sequence shown here is derived from an EMBL/GenBank/DDBJ whole genome shotgun (WGS) entry which is preliminary data.</text>
</comment>
<dbReference type="RefSeq" id="WP_007992305.1">
    <property type="nucleotide sequence ID" value="NZ_BAEM01000063.1"/>
</dbReference>
<dbReference type="SUPFAM" id="SSF51905">
    <property type="entry name" value="FAD/NAD(P)-binding domain"/>
    <property type="match status" value="1"/>
</dbReference>
<reference evidence="8 9" key="1">
    <citation type="journal article" date="2017" name="Antonie Van Leeuwenhoek">
        <title>Rhizobium rhizosphaerae sp. nov., a novel species isolated from rice rhizosphere.</title>
        <authorList>
            <person name="Zhao J.J."/>
            <person name="Zhang J."/>
            <person name="Zhang R.J."/>
            <person name="Zhang C.W."/>
            <person name="Yin H.Q."/>
            <person name="Zhang X.X."/>
        </authorList>
    </citation>
    <scope>NUCLEOTIDE SEQUENCE [LARGE SCALE GENOMIC DNA]</scope>
    <source>
        <strain evidence="8 9">S18K6</strain>
    </source>
</reference>
<dbReference type="SUPFAM" id="SSF54373">
    <property type="entry name" value="FAD-linked reductases, C-terminal domain"/>
    <property type="match status" value="1"/>
</dbReference>
<feature type="domain" description="Glucose-methanol-choline oxidoreductase C-terminal" evidence="7">
    <location>
        <begin position="440"/>
        <end position="555"/>
    </location>
</feature>
<sequence>MNKEYDVIIVGSGITGGWAAKEFCERGFNTLVLERGRNVEHRGPEYKDFQAPWELQNRGMPDEELADNGHYATLRKKGHLYKTDALHFFVDDKKHPYSFPKDKPFMWTRGYQLGGRSLTWGRQALRWSPMDFQANAKDGHGIPWPISYDDLAPWYSYVEKFIGVSANKDGLETLPDGEFQTPWEMSYAEQYISNNIAKRYTDRHLIIGRAANLTSPSQEQTALGRSKCQARSYCRRGCTFGAYFSSQSATLPAAQKTGNLTVVTDAIVERVDYDESSKKALGVTVIDTNTKERRQYKSRVVFMCASSLGTVQVLLNSKSETFPTGIANASGMLGRYILGHVTGVVASADVPGGEDKFAFGRRPIATYIPNYRHEKRADADFVRGFGFQTTAQHRSSTRPTAKEKGIGIIAKQNVGQPGPWRFRAFMYGEVLPYYDNVATLHPSKKDEWGMPLLHIDAEIKENERKMIKQAAKDIEEMLEAGGCTNIEVAATPQSKHIPMGKQVHEMGGACMGSDPNTSVLNGWGQAHDVPNLFVTDGACMASCATQNPSLTYMAITARAADYASKLLQRNII</sequence>
<evidence type="ECO:0000256" key="4">
    <source>
        <dbReference type="ARBA" id="ARBA00022827"/>
    </source>
</evidence>
<dbReference type="Pfam" id="PF05199">
    <property type="entry name" value="GMC_oxred_C"/>
    <property type="match status" value="1"/>
</dbReference>
<dbReference type="Pfam" id="PF00732">
    <property type="entry name" value="GMC_oxred_N"/>
    <property type="match status" value="1"/>
</dbReference>
<dbReference type="PANTHER" id="PTHR42784:SF1">
    <property type="entry name" value="PYRANOSE 2-OXIDASE"/>
    <property type="match status" value="1"/>
</dbReference>
<dbReference type="PANTHER" id="PTHR42784">
    <property type="entry name" value="PYRANOSE 2-OXIDASE"/>
    <property type="match status" value="1"/>
</dbReference>
<comment type="similarity">
    <text evidence="2">Belongs to the GMC oxidoreductase family.</text>
</comment>
<dbReference type="EC" id="1.1.3.6" evidence="8"/>
<comment type="cofactor">
    <cofactor evidence="1">
        <name>FAD</name>
        <dbReference type="ChEBI" id="CHEBI:57692"/>
    </cofactor>
</comment>
<gene>
    <name evidence="8" type="ORF">GCHA_4686</name>
</gene>
<dbReference type="GO" id="GO:0050660">
    <property type="term" value="F:flavin adenine dinucleotide binding"/>
    <property type="evidence" value="ECO:0007669"/>
    <property type="project" value="InterPro"/>
</dbReference>
<dbReference type="InterPro" id="IPR000172">
    <property type="entry name" value="GMC_OxRdtase_N"/>
</dbReference>